<sequence>MAFLLPPIVVQTILRILIDRPVILPPSPEDPRHWLSLVSPQWEAIINSTPDFWSSFTFLPILFRNPTVQLGIFHSLVARSGPNPLCFYFIPDFQAQEILFFGKDNVSIVDDIIHPYIGRIQYLQTILYDAEIRKFLLTIPVGAFSSLEGVDIVSINTLSHPHSTSLWRSAPDSALSCHSRFSNW</sequence>
<evidence type="ECO:0008006" key="3">
    <source>
        <dbReference type="Google" id="ProtNLM"/>
    </source>
</evidence>
<evidence type="ECO:0000313" key="1">
    <source>
        <dbReference type="EMBL" id="KAF8881154.1"/>
    </source>
</evidence>
<gene>
    <name evidence="1" type="ORF">CPB84DRAFT_1851650</name>
</gene>
<dbReference type="EMBL" id="JADNYJ010000134">
    <property type="protein sequence ID" value="KAF8881154.1"/>
    <property type="molecule type" value="Genomic_DNA"/>
</dbReference>
<dbReference type="OrthoDB" id="2992500at2759"/>
<comment type="caution">
    <text evidence="1">The sequence shown here is derived from an EMBL/GenBank/DDBJ whole genome shotgun (WGS) entry which is preliminary data.</text>
</comment>
<keyword evidence="2" id="KW-1185">Reference proteome</keyword>
<organism evidence="1 2">
    <name type="scientific">Gymnopilus junonius</name>
    <name type="common">Spectacular rustgill mushroom</name>
    <name type="synonym">Gymnopilus spectabilis subsp. junonius</name>
    <dbReference type="NCBI Taxonomy" id="109634"/>
    <lineage>
        <taxon>Eukaryota</taxon>
        <taxon>Fungi</taxon>
        <taxon>Dikarya</taxon>
        <taxon>Basidiomycota</taxon>
        <taxon>Agaricomycotina</taxon>
        <taxon>Agaricomycetes</taxon>
        <taxon>Agaricomycetidae</taxon>
        <taxon>Agaricales</taxon>
        <taxon>Agaricineae</taxon>
        <taxon>Hymenogastraceae</taxon>
        <taxon>Gymnopilus</taxon>
    </lineage>
</organism>
<proteinExistence type="predicted"/>
<accession>A0A9P5NFS5</accession>
<reference evidence="1" key="1">
    <citation type="submission" date="2020-11" db="EMBL/GenBank/DDBJ databases">
        <authorList>
            <consortium name="DOE Joint Genome Institute"/>
            <person name="Ahrendt S."/>
            <person name="Riley R."/>
            <person name="Andreopoulos W."/>
            <person name="LaButti K."/>
            <person name="Pangilinan J."/>
            <person name="Ruiz-duenas F.J."/>
            <person name="Barrasa J.M."/>
            <person name="Sanchez-Garcia M."/>
            <person name="Camarero S."/>
            <person name="Miyauchi S."/>
            <person name="Serrano A."/>
            <person name="Linde D."/>
            <person name="Babiker R."/>
            <person name="Drula E."/>
            <person name="Ayuso-Fernandez I."/>
            <person name="Pacheco R."/>
            <person name="Padilla G."/>
            <person name="Ferreira P."/>
            <person name="Barriuso J."/>
            <person name="Kellner H."/>
            <person name="Castanera R."/>
            <person name="Alfaro M."/>
            <person name="Ramirez L."/>
            <person name="Pisabarro A.G."/>
            <person name="Kuo A."/>
            <person name="Tritt A."/>
            <person name="Lipzen A."/>
            <person name="He G."/>
            <person name="Yan M."/>
            <person name="Ng V."/>
            <person name="Cullen D."/>
            <person name="Martin F."/>
            <person name="Rosso M.-N."/>
            <person name="Henrissat B."/>
            <person name="Hibbett D."/>
            <person name="Martinez A.T."/>
            <person name="Grigoriev I.V."/>
        </authorList>
    </citation>
    <scope>NUCLEOTIDE SEQUENCE</scope>
    <source>
        <strain evidence="1">AH 44721</strain>
    </source>
</reference>
<evidence type="ECO:0000313" key="2">
    <source>
        <dbReference type="Proteomes" id="UP000724874"/>
    </source>
</evidence>
<name>A0A9P5NFS5_GYMJU</name>
<dbReference type="Proteomes" id="UP000724874">
    <property type="component" value="Unassembled WGS sequence"/>
</dbReference>
<dbReference type="AlphaFoldDB" id="A0A9P5NFS5"/>
<protein>
    <recommendedName>
        <fullName evidence="3">F-box domain-containing protein</fullName>
    </recommendedName>
</protein>